<dbReference type="GO" id="GO:0022857">
    <property type="term" value="F:transmembrane transporter activity"/>
    <property type="evidence" value="ECO:0007669"/>
    <property type="project" value="InterPro"/>
</dbReference>
<evidence type="ECO:0000256" key="1">
    <source>
        <dbReference type="ARBA" id="ARBA00004651"/>
    </source>
</evidence>
<dbReference type="GO" id="GO:0005886">
    <property type="term" value="C:plasma membrane"/>
    <property type="evidence" value="ECO:0007669"/>
    <property type="project" value="UniProtKB-SubCell"/>
</dbReference>
<evidence type="ECO:0000256" key="5">
    <source>
        <dbReference type="ARBA" id="ARBA00022989"/>
    </source>
</evidence>
<dbReference type="EMBL" id="LJQD01000233">
    <property type="protein sequence ID" value="KPW96214.1"/>
    <property type="molecule type" value="Genomic_DNA"/>
</dbReference>
<dbReference type="Proteomes" id="UP000050381">
    <property type="component" value="Unassembled WGS sequence"/>
</dbReference>
<evidence type="ECO:0000256" key="2">
    <source>
        <dbReference type="ARBA" id="ARBA00022448"/>
    </source>
</evidence>
<dbReference type="PANTHER" id="PTHR23517:SF3">
    <property type="entry name" value="INTEGRAL MEMBRANE TRANSPORT PROTEIN"/>
    <property type="match status" value="1"/>
</dbReference>
<feature type="transmembrane region" description="Helical" evidence="7">
    <location>
        <begin position="226"/>
        <end position="245"/>
    </location>
</feature>
<feature type="transmembrane region" description="Helical" evidence="7">
    <location>
        <begin position="119"/>
        <end position="141"/>
    </location>
</feature>
<sequence>MAESVFMSLPSQGSTLSDLKSDGRARSHLGVLAFTTLCFFAASSTPTPLYHLYQEAWGFSSGVLTLIFAVYAFSLLAALLIGGSLSDYLGRRPVIFGALLLQIVSMLLFIFASDVSWLMVARLLQGFATGLAASALGAALLDSDSVKGPLINSISPMLGMAVGALGTALLVQFAPLPLVLGYCFLLAAFVAQAIYLGRVEETVSRQPGVWQSLKPSLHVPQQSRRMLWLVLPVDIAAWALGGFFLSLSPSLLAAATGLNSPLNGGLAVAALTLSGALAILSLRQREPVLGLWVGASFLPLGVAVILLAVNLGMLWLFFVGAVVAGIGFGSSFLGALRMLMPTAHAHERGGLMSAFLVLSYLAFCIPALVAGFFAHSAGLVMTSNVYGAVVITLALIALASLIVRRTASKNKNAHV</sequence>
<dbReference type="InterPro" id="IPR020846">
    <property type="entry name" value="MFS_dom"/>
</dbReference>
<keyword evidence="4 7" id="KW-0812">Transmembrane</keyword>
<feature type="transmembrane region" description="Helical" evidence="7">
    <location>
        <begin position="29"/>
        <end position="50"/>
    </location>
</feature>
<feature type="transmembrane region" description="Helical" evidence="7">
    <location>
        <begin position="385"/>
        <end position="403"/>
    </location>
</feature>
<dbReference type="InterPro" id="IPR050171">
    <property type="entry name" value="MFS_Transporters"/>
</dbReference>
<dbReference type="PANTHER" id="PTHR23517">
    <property type="entry name" value="RESISTANCE PROTEIN MDTM, PUTATIVE-RELATED-RELATED"/>
    <property type="match status" value="1"/>
</dbReference>
<organism evidence="9 10">
    <name type="scientific">Pseudomonas syringae pv. castaneae</name>
    <dbReference type="NCBI Taxonomy" id="264450"/>
    <lineage>
        <taxon>Bacteria</taxon>
        <taxon>Pseudomonadati</taxon>
        <taxon>Pseudomonadota</taxon>
        <taxon>Gammaproteobacteria</taxon>
        <taxon>Pseudomonadales</taxon>
        <taxon>Pseudomonadaceae</taxon>
        <taxon>Pseudomonas</taxon>
        <taxon>Pseudomonas syringae</taxon>
    </lineage>
</organism>
<dbReference type="PROSITE" id="PS50850">
    <property type="entry name" value="MFS"/>
    <property type="match status" value="1"/>
</dbReference>
<feature type="transmembrane region" description="Helical" evidence="7">
    <location>
        <begin position="351"/>
        <end position="373"/>
    </location>
</feature>
<feature type="transmembrane region" description="Helical" evidence="7">
    <location>
        <begin position="289"/>
        <end position="309"/>
    </location>
</feature>
<feature type="transmembrane region" description="Helical" evidence="7">
    <location>
        <begin position="56"/>
        <end position="82"/>
    </location>
</feature>
<evidence type="ECO:0000256" key="6">
    <source>
        <dbReference type="ARBA" id="ARBA00023136"/>
    </source>
</evidence>
<evidence type="ECO:0000256" key="4">
    <source>
        <dbReference type="ARBA" id="ARBA00022692"/>
    </source>
</evidence>
<dbReference type="InterPro" id="IPR036259">
    <property type="entry name" value="MFS_trans_sf"/>
</dbReference>
<comment type="subcellular location">
    <subcellularLocation>
        <location evidence="1">Cell membrane</location>
        <topology evidence="1">Multi-pass membrane protein</topology>
    </subcellularLocation>
</comment>
<dbReference type="Gene3D" id="1.20.1250.20">
    <property type="entry name" value="MFS general substrate transporter like domains"/>
    <property type="match status" value="1"/>
</dbReference>
<keyword evidence="2" id="KW-0813">Transport</keyword>
<comment type="caution">
    <text evidence="9">The sequence shown here is derived from an EMBL/GenBank/DDBJ whole genome shotgun (WGS) entry which is preliminary data.</text>
</comment>
<reference evidence="9 10" key="1">
    <citation type="submission" date="2015-09" db="EMBL/GenBank/DDBJ databases">
        <title>Genome announcement of multiple Pseudomonas syringae strains.</title>
        <authorList>
            <person name="Thakur S."/>
            <person name="Wang P.W."/>
            <person name="Gong Y."/>
            <person name="Weir B.S."/>
            <person name="Guttman D.S."/>
        </authorList>
    </citation>
    <scope>NUCLEOTIDE SEQUENCE [LARGE SCALE GENOMIC DNA]</scope>
    <source>
        <strain evidence="9 10">ICMP9419</strain>
    </source>
</reference>
<proteinExistence type="predicted"/>
<evidence type="ECO:0000313" key="10">
    <source>
        <dbReference type="Proteomes" id="UP000050381"/>
    </source>
</evidence>
<feature type="domain" description="Major facilitator superfamily (MFS) profile" evidence="8">
    <location>
        <begin position="28"/>
        <end position="415"/>
    </location>
</feature>
<evidence type="ECO:0000256" key="7">
    <source>
        <dbReference type="SAM" id="Phobius"/>
    </source>
</evidence>
<keyword evidence="6 7" id="KW-0472">Membrane</keyword>
<evidence type="ECO:0000259" key="8">
    <source>
        <dbReference type="PROSITE" id="PS50850"/>
    </source>
</evidence>
<feature type="transmembrane region" description="Helical" evidence="7">
    <location>
        <begin position="179"/>
        <end position="197"/>
    </location>
</feature>
<evidence type="ECO:0000256" key="3">
    <source>
        <dbReference type="ARBA" id="ARBA00022475"/>
    </source>
</evidence>
<dbReference type="AlphaFoldDB" id="A0A0N8R5V1"/>
<keyword evidence="3" id="KW-1003">Cell membrane</keyword>
<dbReference type="PATRIC" id="fig|264450.4.peg.205"/>
<protein>
    <submittedName>
        <fullName evidence="9">Major facilitator transporter</fullName>
    </submittedName>
</protein>
<dbReference type="InterPro" id="IPR011701">
    <property type="entry name" value="MFS"/>
</dbReference>
<dbReference type="Pfam" id="PF07690">
    <property type="entry name" value="MFS_1"/>
    <property type="match status" value="1"/>
</dbReference>
<gene>
    <name evidence="9" type="ORF">ALO79_00185</name>
</gene>
<feature type="transmembrane region" description="Helical" evidence="7">
    <location>
        <begin position="153"/>
        <end position="173"/>
    </location>
</feature>
<name>A0A0N8R5V1_PSESX</name>
<feature type="transmembrane region" description="Helical" evidence="7">
    <location>
        <begin position="315"/>
        <end position="339"/>
    </location>
</feature>
<feature type="transmembrane region" description="Helical" evidence="7">
    <location>
        <begin position="94"/>
        <end position="113"/>
    </location>
</feature>
<accession>A0A0N8R5V1</accession>
<dbReference type="SUPFAM" id="SSF103473">
    <property type="entry name" value="MFS general substrate transporter"/>
    <property type="match status" value="1"/>
</dbReference>
<keyword evidence="5 7" id="KW-1133">Transmembrane helix</keyword>
<feature type="transmembrane region" description="Helical" evidence="7">
    <location>
        <begin position="265"/>
        <end position="282"/>
    </location>
</feature>
<evidence type="ECO:0000313" key="9">
    <source>
        <dbReference type="EMBL" id="KPW96214.1"/>
    </source>
</evidence>